<dbReference type="AlphaFoldDB" id="A0A7E5W4F7"/>
<evidence type="ECO:0000313" key="3">
    <source>
        <dbReference type="RefSeq" id="XP_026735504.1"/>
    </source>
</evidence>
<protein>
    <submittedName>
        <fullName evidence="3">Uncharacterized protein LOC113499284</fullName>
    </submittedName>
</protein>
<feature type="region of interest" description="Disordered" evidence="1">
    <location>
        <begin position="25"/>
        <end position="49"/>
    </location>
</feature>
<dbReference type="InParanoid" id="A0A7E5W4F7"/>
<dbReference type="OrthoDB" id="6374619at2759"/>
<dbReference type="Proteomes" id="UP000322000">
    <property type="component" value="Chromosome 12"/>
</dbReference>
<accession>A0A7E5W4F7</accession>
<gene>
    <name evidence="3" type="primary">LOC113499284</name>
</gene>
<keyword evidence="2" id="KW-1185">Reference proteome</keyword>
<dbReference type="RefSeq" id="XP_026735504.1">
    <property type="nucleotide sequence ID" value="XM_026879703.1"/>
</dbReference>
<proteinExistence type="predicted"/>
<dbReference type="GeneID" id="113499284"/>
<evidence type="ECO:0000256" key="1">
    <source>
        <dbReference type="SAM" id="MobiDB-lite"/>
    </source>
</evidence>
<dbReference type="CTD" id="85457"/>
<name>A0A7E5W4F7_TRINI</name>
<organism evidence="2 3">
    <name type="scientific">Trichoplusia ni</name>
    <name type="common">Cabbage looper</name>
    <dbReference type="NCBI Taxonomy" id="7111"/>
    <lineage>
        <taxon>Eukaryota</taxon>
        <taxon>Metazoa</taxon>
        <taxon>Ecdysozoa</taxon>
        <taxon>Arthropoda</taxon>
        <taxon>Hexapoda</taxon>
        <taxon>Insecta</taxon>
        <taxon>Pterygota</taxon>
        <taxon>Neoptera</taxon>
        <taxon>Endopterygota</taxon>
        <taxon>Lepidoptera</taxon>
        <taxon>Glossata</taxon>
        <taxon>Ditrysia</taxon>
        <taxon>Noctuoidea</taxon>
        <taxon>Noctuidae</taxon>
        <taxon>Plusiinae</taxon>
        <taxon>Trichoplusia</taxon>
    </lineage>
</organism>
<dbReference type="KEGG" id="tnl:113499284"/>
<evidence type="ECO:0000313" key="2">
    <source>
        <dbReference type="Proteomes" id="UP000322000"/>
    </source>
</evidence>
<reference evidence="3" key="1">
    <citation type="submission" date="2025-08" db="UniProtKB">
        <authorList>
            <consortium name="RefSeq"/>
        </authorList>
    </citation>
    <scope>IDENTIFICATION</scope>
</reference>
<feature type="compositionally biased region" description="Polar residues" evidence="1">
    <location>
        <begin position="28"/>
        <end position="44"/>
    </location>
</feature>
<sequence>MCEKRTRKIKKGSQLTRLREARRIQRLQRLSSPSNSDDSTTVSPCPQGVDKSAQNRVILELAWKTVALMHKNRLIQQKIIALKKETSEFVAAIMNNPENRKRYIEHMRMYGPAAQVQIQEVENTPLKLEPAA</sequence>